<evidence type="ECO:0000313" key="3">
    <source>
        <dbReference type="Proteomes" id="UP000008461"/>
    </source>
</evidence>
<evidence type="ECO:0000256" key="1">
    <source>
        <dbReference type="SAM" id="Phobius"/>
    </source>
</evidence>
<protein>
    <submittedName>
        <fullName evidence="2">Uncharacterized protein</fullName>
    </submittedName>
</protein>
<dbReference type="OrthoDB" id="663481at2"/>
<evidence type="ECO:0000313" key="2">
    <source>
        <dbReference type="EMBL" id="AEE53208.1"/>
    </source>
</evidence>
<reference evidence="2 3" key="1">
    <citation type="journal article" date="2011" name="Stand. Genomic Sci.">
        <title>Complete genome sequence of Haliscomenobacter hydrossis type strain (O).</title>
        <authorList>
            <consortium name="US DOE Joint Genome Institute (JGI-PGF)"/>
            <person name="Daligault H."/>
            <person name="Lapidus A."/>
            <person name="Zeytun A."/>
            <person name="Nolan M."/>
            <person name="Lucas S."/>
            <person name="Del Rio T.G."/>
            <person name="Tice H."/>
            <person name="Cheng J.F."/>
            <person name="Tapia R."/>
            <person name="Han C."/>
            <person name="Goodwin L."/>
            <person name="Pitluck S."/>
            <person name="Liolios K."/>
            <person name="Pagani I."/>
            <person name="Ivanova N."/>
            <person name="Huntemann M."/>
            <person name="Mavromatis K."/>
            <person name="Mikhailova N."/>
            <person name="Pati A."/>
            <person name="Chen A."/>
            <person name="Palaniappan K."/>
            <person name="Land M."/>
            <person name="Hauser L."/>
            <person name="Brambilla E.M."/>
            <person name="Rohde M."/>
            <person name="Verbarg S."/>
            <person name="Goker M."/>
            <person name="Bristow J."/>
            <person name="Eisen J.A."/>
            <person name="Markowitz V."/>
            <person name="Hugenholtz P."/>
            <person name="Kyrpides N.C."/>
            <person name="Klenk H.P."/>
            <person name="Woyke T."/>
        </authorList>
    </citation>
    <scope>NUCLEOTIDE SEQUENCE [LARGE SCALE GENOMIC DNA]</scope>
    <source>
        <strain evidence="3">ATCC 27775 / DSM 1100 / LMG 10767 / O</strain>
    </source>
</reference>
<keyword evidence="3" id="KW-1185">Reference proteome</keyword>
<keyword evidence="1" id="KW-1133">Transmembrane helix</keyword>
<dbReference type="EMBL" id="CP002691">
    <property type="protein sequence ID" value="AEE53208.1"/>
    <property type="molecule type" value="Genomic_DNA"/>
</dbReference>
<dbReference type="KEGG" id="hhy:Halhy_5383"/>
<dbReference type="STRING" id="760192.Halhy_5383"/>
<dbReference type="HOGENOM" id="CLU_882141_0_0_10"/>
<organism evidence="2 3">
    <name type="scientific">Haliscomenobacter hydrossis (strain ATCC 27775 / DSM 1100 / LMG 10767 / O)</name>
    <dbReference type="NCBI Taxonomy" id="760192"/>
    <lineage>
        <taxon>Bacteria</taxon>
        <taxon>Pseudomonadati</taxon>
        <taxon>Bacteroidota</taxon>
        <taxon>Saprospiria</taxon>
        <taxon>Saprospirales</taxon>
        <taxon>Haliscomenobacteraceae</taxon>
        <taxon>Haliscomenobacter</taxon>
    </lineage>
</organism>
<gene>
    <name evidence="2" type="ordered locus">Halhy_5383</name>
</gene>
<name>F4KQ04_HALH1</name>
<reference key="2">
    <citation type="submission" date="2011-04" db="EMBL/GenBank/DDBJ databases">
        <title>Complete sequence of chromosome of Haliscomenobacter hydrossis DSM 1100.</title>
        <authorList>
            <consortium name="US DOE Joint Genome Institute (JGI-PGF)"/>
            <person name="Lucas S."/>
            <person name="Han J."/>
            <person name="Lapidus A."/>
            <person name="Bruce D."/>
            <person name="Goodwin L."/>
            <person name="Pitluck S."/>
            <person name="Peters L."/>
            <person name="Kyrpides N."/>
            <person name="Mavromatis K."/>
            <person name="Ivanova N."/>
            <person name="Ovchinnikova G."/>
            <person name="Pagani I."/>
            <person name="Daligault H."/>
            <person name="Detter J.C."/>
            <person name="Han C."/>
            <person name="Land M."/>
            <person name="Hauser L."/>
            <person name="Markowitz V."/>
            <person name="Cheng J.-F."/>
            <person name="Hugenholtz P."/>
            <person name="Woyke T."/>
            <person name="Wu D."/>
            <person name="Verbarg S."/>
            <person name="Frueling A."/>
            <person name="Brambilla E."/>
            <person name="Klenk H.-P."/>
            <person name="Eisen J.A."/>
        </authorList>
    </citation>
    <scope>NUCLEOTIDE SEQUENCE</scope>
    <source>
        <strain>DSM 1100</strain>
    </source>
</reference>
<sequence length="315" mass="35836">MENKNYSEWVIRYLSNELSSAERYDFEQQLATNSELRRELKLQEVISTELKTIALEELRISLAKGAAEYHQAKNSALPAINIKWLKWTVIIVVTFLTLSGGYLIYHYYNLPKSYDDDNMQKKETPIPNPLNKVEKIDSIAKAPAGSNVIAKKEQIIKKATNNQIVINKITKEYQDFFKQEFESEISASKSAEPTNINMQTKLLRLFENAQYEECIQQGNLVGKNAPNYLSITEIIGQAALQLGDFPLAVSKFEFLIQVQQTGFSNRSKGPLLIAYLGAGKFNTPICKKLIDELDTSIYPEYTTLIKKLKALDAKY</sequence>
<dbReference type="RefSeq" id="WP_013767742.1">
    <property type="nucleotide sequence ID" value="NC_015510.1"/>
</dbReference>
<feature type="transmembrane region" description="Helical" evidence="1">
    <location>
        <begin position="84"/>
        <end position="105"/>
    </location>
</feature>
<dbReference type="AlphaFoldDB" id="F4KQ04"/>
<accession>F4KQ04</accession>
<keyword evidence="1" id="KW-0472">Membrane</keyword>
<keyword evidence="1" id="KW-0812">Transmembrane</keyword>
<dbReference type="Proteomes" id="UP000008461">
    <property type="component" value="Chromosome"/>
</dbReference>
<proteinExistence type="predicted"/>